<feature type="domain" description="Cation efflux protein transmembrane" evidence="8">
    <location>
        <begin position="19"/>
        <end position="210"/>
    </location>
</feature>
<evidence type="ECO:0000313" key="10">
    <source>
        <dbReference type="EMBL" id="RKX68142.1"/>
    </source>
</evidence>
<dbReference type="GO" id="GO:0008324">
    <property type="term" value="F:monoatomic cation transmembrane transporter activity"/>
    <property type="evidence" value="ECO:0007669"/>
    <property type="project" value="InterPro"/>
</dbReference>
<gene>
    <name evidence="10" type="ORF">DRP44_00250</name>
</gene>
<dbReference type="SUPFAM" id="SSF161111">
    <property type="entry name" value="Cation efflux protein transmembrane domain-like"/>
    <property type="match status" value="1"/>
</dbReference>
<dbReference type="InterPro" id="IPR027470">
    <property type="entry name" value="Cation_efflux_CTD"/>
</dbReference>
<evidence type="ECO:0000256" key="2">
    <source>
        <dbReference type="ARBA" id="ARBA00008114"/>
    </source>
</evidence>
<dbReference type="Pfam" id="PF01545">
    <property type="entry name" value="Cation_efflux"/>
    <property type="match status" value="1"/>
</dbReference>
<dbReference type="InterPro" id="IPR058533">
    <property type="entry name" value="Cation_efflux_TM"/>
</dbReference>
<dbReference type="GO" id="GO:0016020">
    <property type="term" value="C:membrane"/>
    <property type="evidence" value="ECO:0007669"/>
    <property type="project" value="UniProtKB-SubCell"/>
</dbReference>
<evidence type="ECO:0000256" key="5">
    <source>
        <dbReference type="ARBA" id="ARBA00022989"/>
    </source>
</evidence>
<organism evidence="10 11">
    <name type="scientific">candidate division TA06 bacterium</name>
    <dbReference type="NCBI Taxonomy" id="2250710"/>
    <lineage>
        <taxon>Bacteria</taxon>
        <taxon>Bacteria division TA06</taxon>
    </lineage>
</organism>
<comment type="similarity">
    <text evidence="2">Belongs to the cation diffusion facilitator (CDF) transporter (TC 2.A.4) family.</text>
</comment>
<dbReference type="FunFam" id="1.20.1510.10:FF:000006">
    <property type="entry name" value="Divalent cation efflux transporter"/>
    <property type="match status" value="1"/>
</dbReference>
<evidence type="ECO:0000256" key="6">
    <source>
        <dbReference type="ARBA" id="ARBA00023136"/>
    </source>
</evidence>
<evidence type="ECO:0000256" key="1">
    <source>
        <dbReference type="ARBA" id="ARBA00004141"/>
    </source>
</evidence>
<dbReference type="InterPro" id="IPR050291">
    <property type="entry name" value="CDF_Transporter"/>
</dbReference>
<proteinExistence type="inferred from homology"/>
<comment type="caution">
    <text evidence="10">The sequence shown here is derived from an EMBL/GenBank/DDBJ whole genome shotgun (WGS) entry which is preliminary data.</text>
</comment>
<keyword evidence="4 7" id="KW-0812">Transmembrane</keyword>
<dbReference type="InterPro" id="IPR036837">
    <property type="entry name" value="Cation_efflux_CTD_sf"/>
</dbReference>
<dbReference type="PANTHER" id="PTHR43840:SF15">
    <property type="entry name" value="MITOCHONDRIAL METAL TRANSPORTER 1-RELATED"/>
    <property type="match status" value="1"/>
</dbReference>
<evidence type="ECO:0000256" key="4">
    <source>
        <dbReference type="ARBA" id="ARBA00022692"/>
    </source>
</evidence>
<dbReference type="EMBL" id="QNBC01000002">
    <property type="protein sequence ID" value="RKX68142.1"/>
    <property type="molecule type" value="Genomic_DNA"/>
</dbReference>
<evidence type="ECO:0000313" key="11">
    <source>
        <dbReference type="Proteomes" id="UP000282321"/>
    </source>
</evidence>
<keyword evidence="5 7" id="KW-1133">Transmembrane helix</keyword>
<evidence type="ECO:0000259" key="9">
    <source>
        <dbReference type="Pfam" id="PF16916"/>
    </source>
</evidence>
<dbReference type="Pfam" id="PF16916">
    <property type="entry name" value="ZT_dimer"/>
    <property type="match status" value="1"/>
</dbReference>
<protein>
    <submittedName>
        <fullName evidence="10">Cation transporter</fullName>
    </submittedName>
</protein>
<dbReference type="NCBIfam" id="TIGR01297">
    <property type="entry name" value="CDF"/>
    <property type="match status" value="1"/>
</dbReference>
<dbReference type="Proteomes" id="UP000282321">
    <property type="component" value="Unassembled WGS sequence"/>
</dbReference>
<evidence type="ECO:0000256" key="3">
    <source>
        <dbReference type="ARBA" id="ARBA00022448"/>
    </source>
</evidence>
<evidence type="ECO:0000256" key="7">
    <source>
        <dbReference type="SAM" id="Phobius"/>
    </source>
</evidence>
<feature type="transmembrane region" description="Helical" evidence="7">
    <location>
        <begin position="114"/>
        <end position="131"/>
    </location>
</feature>
<evidence type="ECO:0000259" key="8">
    <source>
        <dbReference type="Pfam" id="PF01545"/>
    </source>
</evidence>
<dbReference type="Gene3D" id="1.20.1510.10">
    <property type="entry name" value="Cation efflux protein transmembrane domain"/>
    <property type="match status" value="1"/>
</dbReference>
<keyword evidence="3" id="KW-0813">Transport</keyword>
<feature type="transmembrane region" description="Helical" evidence="7">
    <location>
        <begin position="21"/>
        <end position="41"/>
    </location>
</feature>
<feature type="domain" description="Cation efflux protein cytoplasmic" evidence="9">
    <location>
        <begin position="214"/>
        <end position="289"/>
    </location>
</feature>
<dbReference type="InterPro" id="IPR027469">
    <property type="entry name" value="Cation_efflux_TMD_sf"/>
</dbReference>
<name>A0A660SC28_UNCT6</name>
<comment type="subcellular location">
    <subcellularLocation>
        <location evidence="1">Membrane</location>
        <topology evidence="1">Multi-pass membrane protein</topology>
    </subcellularLocation>
</comment>
<reference evidence="10 11" key="1">
    <citation type="submission" date="2018-06" db="EMBL/GenBank/DDBJ databases">
        <title>Extensive metabolic versatility and redundancy in microbially diverse, dynamic hydrothermal sediments.</title>
        <authorList>
            <person name="Dombrowski N."/>
            <person name="Teske A."/>
            <person name="Baker B.J."/>
        </authorList>
    </citation>
    <scope>NUCLEOTIDE SEQUENCE [LARGE SCALE GENOMIC DNA]</scope>
    <source>
        <strain evidence="10">B35_G9</strain>
    </source>
</reference>
<dbReference type="Gene3D" id="3.30.70.1350">
    <property type="entry name" value="Cation efflux protein, cytoplasmic domain"/>
    <property type="match status" value="1"/>
</dbReference>
<sequence>MREYTELERAKIGIREGYVSTIGNFILFIVKLIFGLISHSYALIVDSVHSLSDIITSVVVIIGFKISAKPPDKEHPFGHQRAESIATLIVAVLLIVIGVEFARAGIYKIINPNIVKSNILLLIIIILTIIFKEAMARYSFHLEGIIGSDTLKADAWHHRSDSISSVLVLISIIASYYKIYWIDGVMGVFISAFIIFIGIKILMKAFSDLIGKAPARETVQKIRGIVNEFDNIKGVHDIVLNSYGNFRVGSAHVVMPESMSLKAAHEIVDRIENKIKEELNINISIHIDPVDENDELYRKIKAFLDSVSENNDEIEELHDIHIVKHRGIIKLYFEAKYKDEKSSIANSNNLKDEIIKRFNDIDEVEIEKEPEYTY</sequence>
<feature type="transmembrane region" description="Helical" evidence="7">
    <location>
        <begin position="185"/>
        <end position="203"/>
    </location>
</feature>
<keyword evidence="6 7" id="KW-0472">Membrane</keyword>
<dbReference type="PANTHER" id="PTHR43840">
    <property type="entry name" value="MITOCHONDRIAL METAL TRANSPORTER 1-RELATED"/>
    <property type="match status" value="1"/>
</dbReference>
<dbReference type="SUPFAM" id="SSF160240">
    <property type="entry name" value="Cation efflux protein cytoplasmic domain-like"/>
    <property type="match status" value="1"/>
</dbReference>
<dbReference type="InterPro" id="IPR002524">
    <property type="entry name" value="Cation_efflux"/>
</dbReference>
<dbReference type="AlphaFoldDB" id="A0A660SC28"/>
<feature type="transmembrane region" description="Helical" evidence="7">
    <location>
        <begin position="85"/>
        <end position="102"/>
    </location>
</feature>
<accession>A0A660SC28</accession>